<dbReference type="EMBL" id="JASCZI010091916">
    <property type="protein sequence ID" value="MED6151482.1"/>
    <property type="molecule type" value="Genomic_DNA"/>
</dbReference>
<feature type="region of interest" description="Disordered" evidence="1">
    <location>
        <begin position="120"/>
        <end position="147"/>
    </location>
</feature>
<reference evidence="2 3" key="1">
    <citation type="journal article" date="2023" name="Plants (Basel)">
        <title>Bridging the Gap: Combining Genomics and Transcriptomics Approaches to Understand Stylosanthes scabra, an Orphan Legume from the Brazilian Caatinga.</title>
        <authorList>
            <person name="Ferreira-Neto J.R.C."/>
            <person name="da Silva M.D."/>
            <person name="Binneck E."/>
            <person name="de Melo N.F."/>
            <person name="da Silva R.H."/>
            <person name="de Melo A.L.T.M."/>
            <person name="Pandolfi V."/>
            <person name="Bustamante F.O."/>
            <person name="Brasileiro-Vidal A.C."/>
            <person name="Benko-Iseppon A.M."/>
        </authorList>
    </citation>
    <scope>NUCLEOTIDE SEQUENCE [LARGE SCALE GENOMIC DNA]</scope>
    <source>
        <tissue evidence="2">Leaves</tissue>
    </source>
</reference>
<protein>
    <submittedName>
        <fullName evidence="2">Uncharacterized protein</fullName>
    </submittedName>
</protein>
<dbReference type="Proteomes" id="UP001341840">
    <property type="component" value="Unassembled WGS sequence"/>
</dbReference>
<evidence type="ECO:0000313" key="2">
    <source>
        <dbReference type="EMBL" id="MED6151482.1"/>
    </source>
</evidence>
<evidence type="ECO:0000313" key="3">
    <source>
        <dbReference type="Proteomes" id="UP001341840"/>
    </source>
</evidence>
<accession>A0ABU6TSW5</accession>
<comment type="caution">
    <text evidence="2">The sequence shown here is derived from an EMBL/GenBank/DDBJ whole genome shotgun (WGS) entry which is preliminary data.</text>
</comment>
<name>A0ABU6TSW5_9FABA</name>
<organism evidence="2 3">
    <name type="scientific">Stylosanthes scabra</name>
    <dbReference type="NCBI Taxonomy" id="79078"/>
    <lineage>
        <taxon>Eukaryota</taxon>
        <taxon>Viridiplantae</taxon>
        <taxon>Streptophyta</taxon>
        <taxon>Embryophyta</taxon>
        <taxon>Tracheophyta</taxon>
        <taxon>Spermatophyta</taxon>
        <taxon>Magnoliopsida</taxon>
        <taxon>eudicotyledons</taxon>
        <taxon>Gunneridae</taxon>
        <taxon>Pentapetalae</taxon>
        <taxon>rosids</taxon>
        <taxon>fabids</taxon>
        <taxon>Fabales</taxon>
        <taxon>Fabaceae</taxon>
        <taxon>Papilionoideae</taxon>
        <taxon>50 kb inversion clade</taxon>
        <taxon>dalbergioids sensu lato</taxon>
        <taxon>Dalbergieae</taxon>
        <taxon>Pterocarpus clade</taxon>
        <taxon>Stylosanthes</taxon>
    </lineage>
</organism>
<keyword evidence="3" id="KW-1185">Reference proteome</keyword>
<gene>
    <name evidence="2" type="ORF">PIB30_082966</name>
</gene>
<evidence type="ECO:0000256" key="1">
    <source>
        <dbReference type="SAM" id="MobiDB-lite"/>
    </source>
</evidence>
<sequence length="147" mass="16057">MVQTCNLYRAGARLSLSWSLRNGVARARHLGRATVPPKEIFLIKKGGRGRAMQRVRPSEPPDLKSLVEELFTMQMSACQSVTEVVENEYGIHSDAEYGIHCGAEDDAVAKGKVEEHADLVLAREVTRPPPKPPNPDSHTVALGEAST</sequence>
<proteinExistence type="predicted"/>